<dbReference type="RefSeq" id="WP_269947041.1">
    <property type="nucleotide sequence ID" value="NZ_JAKMUU010000009.1"/>
</dbReference>
<name>A0A9X3MDJ5_9CORY</name>
<dbReference type="Gene3D" id="3.20.20.30">
    <property type="entry name" value="Luciferase-like domain"/>
    <property type="match status" value="2"/>
</dbReference>
<dbReference type="PANTHER" id="PTHR30137">
    <property type="entry name" value="LUCIFERASE-LIKE MONOOXYGENASE"/>
    <property type="match status" value="1"/>
</dbReference>
<comment type="caution">
    <text evidence="2">The sequence shown here is derived from an EMBL/GenBank/DDBJ whole genome shotgun (WGS) entry which is preliminary data.</text>
</comment>
<evidence type="ECO:0000313" key="2">
    <source>
        <dbReference type="EMBL" id="MCZ9307943.1"/>
    </source>
</evidence>
<protein>
    <submittedName>
        <fullName evidence="2">LLM class flavin-dependent oxidoreductase</fullName>
    </submittedName>
</protein>
<reference evidence="2" key="1">
    <citation type="submission" date="2022-02" db="EMBL/GenBank/DDBJ databases">
        <title>Corynebacterium sp. from urogenital microbiome.</title>
        <authorList>
            <person name="Cappelli E.A."/>
            <person name="Ribeiro T.G."/>
            <person name="Peixe L."/>
        </authorList>
    </citation>
    <scope>NUCLEOTIDE SEQUENCE</scope>
    <source>
        <strain evidence="2">C8Ua_181</strain>
    </source>
</reference>
<proteinExistence type="predicted"/>
<gene>
    <name evidence="2" type="ORF">L8V01_10730</name>
</gene>
<evidence type="ECO:0000259" key="1">
    <source>
        <dbReference type="Pfam" id="PF00296"/>
    </source>
</evidence>
<dbReference type="PANTHER" id="PTHR30137:SF6">
    <property type="entry name" value="LUCIFERASE-LIKE MONOOXYGENASE"/>
    <property type="match status" value="1"/>
</dbReference>
<dbReference type="EMBL" id="JAKMUU010000009">
    <property type="protein sequence ID" value="MCZ9307943.1"/>
    <property type="molecule type" value="Genomic_DNA"/>
</dbReference>
<accession>A0A9X3MDJ5</accession>
<dbReference type="AlphaFoldDB" id="A0A9X3MDJ5"/>
<dbReference type="GO" id="GO:0016705">
    <property type="term" value="F:oxidoreductase activity, acting on paired donors, with incorporation or reduction of molecular oxygen"/>
    <property type="evidence" value="ECO:0007669"/>
    <property type="project" value="InterPro"/>
</dbReference>
<dbReference type="GO" id="GO:0005829">
    <property type="term" value="C:cytosol"/>
    <property type="evidence" value="ECO:0007669"/>
    <property type="project" value="TreeGrafter"/>
</dbReference>
<dbReference type="Proteomes" id="UP001146430">
    <property type="component" value="Unassembled WGS sequence"/>
</dbReference>
<dbReference type="Pfam" id="PF00296">
    <property type="entry name" value="Bac_luciferase"/>
    <property type="match status" value="1"/>
</dbReference>
<sequence>MEVALKVSLSIFGNGDHSRESFPRELENFLKFVDSELIHTIWFPERHAPHLSCHHCNPLLNIAFCSALDKKIHLGTGSLIPALHSPSSLFDQVQQISILSSNRLRVSVGAGWDQQEFERYEANFESRYECLHSFTEILRQDSYFRSAENLLTTISSSVSRWEEAGAQGLGVYCGVFGKDFSTLRDLITRYRMQLVNSPNRHDSGWVACMTHFWAESSSSKEGNYPDKIKGYLKRHGSSSSLSQTNQELMVSKSIKRMTEKTGLIGPPDEILNRLNKYKKAGVDELILLFEYTDSLDQETNQLLQLQDILRSI</sequence>
<dbReference type="InterPro" id="IPR050766">
    <property type="entry name" value="Bact_Lucif_Oxidored"/>
</dbReference>
<dbReference type="InterPro" id="IPR036661">
    <property type="entry name" value="Luciferase-like_sf"/>
</dbReference>
<feature type="domain" description="Luciferase-like" evidence="1">
    <location>
        <begin position="15"/>
        <end position="140"/>
    </location>
</feature>
<organism evidence="2 3">
    <name type="scientific">Corynebacterium curieae</name>
    <dbReference type="NCBI Taxonomy" id="2913500"/>
    <lineage>
        <taxon>Bacteria</taxon>
        <taxon>Bacillati</taxon>
        <taxon>Actinomycetota</taxon>
        <taxon>Actinomycetes</taxon>
        <taxon>Mycobacteriales</taxon>
        <taxon>Corynebacteriaceae</taxon>
        <taxon>Corynebacterium</taxon>
    </lineage>
</organism>
<dbReference type="SUPFAM" id="SSF51679">
    <property type="entry name" value="Bacterial luciferase-like"/>
    <property type="match status" value="1"/>
</dbReference>
<dbReference type="InterPro" id="IPR011251">
    <property type="entry name" value="Luciferase-like_dom"/>
</dbReference>
<evidence type="ECO:0000313" key="3">
    <source>
        <dbReference type="Proteomes" id="UP001146430"/>
    </source>
</evidence>